<name>A0A7K0D0X8_9NOCA</name>
<proteinExistence type="predicted"/>
<accession>A0A7K0D0X8</accession>
<gene>
    <name evidence="1" type="ORF">NRB20_24330</name>
</gene>
<sequence>MRLKFLGKNTTGQQSPTLYASDEGTYVSQGWRTDVPNQIEIPHRLLQFLEPGTCLGTLLTDTGHGTFTLSGRPVVDAETLAQMDIPAHELAVEVPVGQEIRPDASASRRGCEPPLP</sequence>
<organism evidence="1 2">
    <name type="scientific">Nocardia macrotermitis</name>
    <dbReference type="NCBI Taxonomy" id="2585198"/>
    <lineage>
        <taxon>Bacteria</taxon>
        <taxon>Bacillati</taxon>
        <taxon>Actinomycetota</taxon>
        <taxon>Actinomycetes</taxon>
        <taxon>Mycobacteriales</taxon>
        <taxon>Nocardiaceae</taxon>
        <taxon>Nocardia</taxon>
    </lineage>
</organism>
<comment type="caution">
    <text evidence="1">The sequence shown here is derived from an EMBL/GenBank/DDBJ whole genome shotgun (WGS) entry which is preliminary data.</text>
</comment>
<keyword evidence="2" id="KW-1185">Reference proteome</keyword>
<evidence type="ECO:0000313" key="2">
    <source>
        <dbReference type="Proteomes" id="UP000438448"/>
    </source>
</evidence>
<dbReference type="Proteomes" id="UP000438448">
    <property type="component" value="Unassembled WGS sequence"/>
</dbReference>
<reference evidence="1 2" key="1">
    <citation type="submission" date="2019-10" db="EMBL/GenBank/DDBJ databases">
        <title>Nocardia macrotermitis sp. nov. and Nocardia aurantia sp. nov., isolated from the gut of fungus growing-termite Macrotermes natalensis.</title>
        <authorList>
            <person name="Benndorf R."/>
            <person name="Schwitalla J."/>
            <person name="Martin K."/>
            <person name="De Beer W."/>
            <person name="Kaster A.-K."/>
            <person name="Vollmers J."/>
            <person name="Poulsen M."/>
            <person name="Beemelmanns C."/>
        </authorList>
    </citation>
    <scope>NUCLEOTIDE SEQUENCE [LARGE SCALE GENOMIC DNA]</scope>
    <source>
        <strain evidence="1 2">RB20</strain>
    </source>
</reference>
<evidence type="ECO:0000313" key="1">
    <source>
        <dbReference type="EMBL" id="MQY19348.1"/>
    </source>
</evidence>
<dbReference type="AlphaFoldDB" id="A0A7K0D0X8"/>
<protein>
    <submittedName>
        <fullName evidence="1">Uncharacterized protein</fullName>
    </submittedName>
</protein>
<dbReference type="EMBL" id="WEGK01000004">
    <property type="protein sequence ID" value="MQY19348.1"/>
    <property type="molecule type" value="Genomic_DNA"/>
</dbReference>